<feature type="transmembrane region" description="Helical" evidence="7">
    <location>
        <begin position="130"/>
        <end position="163"/>
    </location>
</feature>
<evidence type="ECO:0000259" key="8">
    <source>
        <dbReference type="Pfam" id="PF01478"/>
    </source>
</evidence>
<dbReference type="Pfam" id="PF01478">
    <property type="entry name" value="Peptidase_A24"/>
    <property type="match status" value="1"/>
</dbReference>
<dbReference type="PANTHER" id="PTHR30487">
    <property type="entry name" value="TYPE 4 PREPILIN-LIKE PROTEINS LEADER PEPTIDE-PROCESSING ENZYME"/>
    <property type="match status" value="1"/>
</dbReference>
<keyword evidence="4 7" id="KW-0812">Transmembrane</keyword>
<dbReference type="AlphaFoldDB" id="A0A2H0BKG9"/>
<comment type="subcellular location">
    <subcellularLocation>
        <location evidence="1">Cell membrane</location>
        <topology evidence="1">Multi-pass membrane protein</topology>
    </subcellularLocation>
</comment>
<proteinExistence type="inferred from homology"/>
<dbReference type="Proteomes" id="UP000229334">
    <property type="component" value="Unassembled WGS sequence"/>
</dbReference>
<reference evidence="10 11" key="1">
    <citation type="submission" date="2017-09" db="EMBL/GenBank/DDBJ databases">
        <title>Depth-based differentiation of microbial function through sediment-hosted aquifers and enrichment of novel symbionts in the deep terrestrial subsurface.</title>
        <authorList>
            <person name="Probst A.J."/>
            <person name="Ladd B."/>
            <person name="Jarett J.K."/>
            <person name="Geller-Mcgrath D.E."/>
            <person name="Sieber C.M."/>
            <person name="Emerson J.B."/>
            <person name="Anantharaman K."/>
            <person name="Thomas B.C."/>
            <person name="Malmstrom R."/>
            <person name="Stieglmeier M."/>
            <person name="Klingl A."/>
            <person name="Woyke T."/>
            <person name="Ryan C.M."/>
            <person name="Banfield J.F."/>
        </authorList>
    </citation>
    <scope>NUCLEOTIDE SEQUENCE [LARGE SCALE GENOMIC DNA]</scope>
    <source>
        <strain evidence="10">CG22_combo_CG10-13_8_21_14_all_37_9</strain>
    </source>
</reference>
<comment type="similarity">
    <text evidence="2">Belongs to the peptidase A24 family.</text>
</comment>
<evidence type="ECO:0000313" key="10">
    <source>
        <dbReference type="EMBL" id="PIP58131.1"/>
    </source>
</evidence>
<evidence type="ECO:0000256" key="2">
    <source>
        <dbReference type="ARBA" id="ARBA00005801"/>
    </source>
</evidence>
<keyword evidence="3" id="KW-1003">Cell membrane</keyword>
<name>A0A2H0BKG9_9BACT</name>
<feature type="transmembrane region" description="Helical" evidence="7">
    <location>
        <begin position="232"/>
        <end position="257"/>
    </location>
</feature>
<evidence type="ECO:0000259" key="9">
    <source>
        <dbReference type="Pfam" id="PF06750"/>
    </source>
</evidence>
<evidence type="ECO:0008006" key="12">
    <source>
        <dbReference type="Google" id="ProtNLM"/>
    </source>
</evidence>
<evidence type="ECO:0000256" key="3">
    <source>
        <dbReference type="ARBA" id="ARBA00022475"/>
    </source>
</evidence>
<dbReference type="Gene3D" id="1.20.120.1220">
    <property type="match status" value="1"/>
</dbReference>
<accession>A0A2H0BKG9</accession>
<evidence type="ECO:0000256" key="1">
    <source>
        <dbReference type="ARBA" id="ARBA00004651"/>
    </source>
</evidence>
<feature type="transmembrane region" description="Helical" evidence="7">
    <location>
        <begin position="75"/>
        <end position="94"/>
    </location>
</feature>
<keyword evidence="6 7" id="KW-0472">Membrane</keyword>
<evidence type="ECO:0000256" key="5">
    <source>
        <dbReference type="ARBA" id="ARBA00022989"/>
    </source>
</evidence>
<dbReference type="GO" id="GO:0006465">
    <property type="term" value="P:signal peptide processing"/>
    <property type="evidence" value="ECO:0007669"/>
    <property type="project" value="TreeGrafter"/>
</dbReference>
<comment type="caution">
    <text evidence="10">The sequence shown here is derived from an EMBL/GenBank/DDBJ whole genome shotgun (WGS) entry which is preliminary data.</text>
</comment>
<sequence>MIWSTYILVIILGLIIGSFLNVLILRYHTGRSLGGRSGCLTCGQALCWFELIPVLSFICLKGHCRTCRTKISWQYPLVELLTAGLFVFSAQHFFPSWSTVVFSWLIISLLIVITVYDLRHKVIPDSLVYSFNSLALIWAIFLGDSLFVALLAGLIFFSAFWALWYFSHGTWMGFGDTKLVLGFGFLLGLSAGFSALLWAFVLGAIVGLLLLASSKLKKLPKNWPRFNLKTEVPFAPFLVIGLLLVWLANLNLLNVFLF</sequence>
<dbReference type="GO" id="GO:0004190">
    <property type="term" value="F:aspartic-type endopeptidase activity"/>
    <property type="evidence" value="ECO:0007669"/>
    <property type="project" value="InterPro"/>
</dbReference>
<protein>
    <recommendedName>
        <fullName evidence="12">Prepilin peptidase</fullName>
    </recommendedName>
</protein>
<dbReference type="InterPro" id="IPR000045">
    <property type="entry name" value="Prepilin_IV_endopep_pep"/>
</dbReference>
<dbReference type="PANTHER" id="PTHR30487:SF0">
    <property type="entry name" value="PREPILIN LEADER PEPTIDASE_N-METHYLTRANSFERASE-RELATED"/>
    <property type="match status" value="1"/>
</dbReference>
<evidence type="ECO:0000313" key="11">
    <source>
        <dbReference type="Proteomes" id="UP000229334"/>
    </source>
</evidence>
<dbReference type="GO" id="GO:0005886">
    <property type="term" value="C:plasma membrane"/>
    <property type="evidence" value="ECO:0007669"/>
    <property type="project" value="UniProtKB-SubCell"/>
</dbReference>
<evidence type="ECO:0000256" key="4">
    <source>
        <dbReference type="ARBA" id="ARBA00022692"/>
    </source>
</evidence>
<feature type="transmembrane region" description="Helical" evidence="7">
    <location>
        <begin position="100"/>
        <end position="118"/>
    </location>
</feature>
<dbReference type="InterPro" id="IPR010627">
    <property type="entry name" value="Prepilin_pept_A24_N"/>
</dbReference>
<feature type="transmembrane region" description="Helical" evidence="7">
    <location>
        <begin position="6"/>
        <end position="27"/>
    </location>
</feature>
<dbReference type="InterPro" id="IPR050882">
    <property type="entry name" value="Prepilin_peptidase/N-MTase"/>
</dbReference>
<organism evidence="10 11">
    <name type="scientific">Candidatus Vogelbacteria bacterium CG22_combo_CG10-13_8_21_14_all_37_9</name>
    <dbReference type="NCBI Taxonomy" id="1975046"/>
    <lineage>
        <taxon>Bacteria</taxon>
        <taxon>Candidatus Vogeliibacteriota</taxon>
    </lineage>
</organism>
<keyword evidence="5 7" id="KW-1133">Transmembrane helix</keyword>
<dbReference type="EMBL" id="PCSX01000029">
    <property type="protein sequence ID" value="PIP58131.1"/>
    <property type="molecule type" value="Genomic_DNA"/>
</dbReference>
<evidence type="ECO:0000256" key="7">
    <source>
        <dbReference type="SAM" id="Phobius"/>
    </source>
</evidence>
<feature type="domain" description="Prepilin type IV endopeptidase peptidase" evidence="8">
    <location>
        <begin position="104"/>
        <end position="208"/>
    </location>
</feature>
<dbReference type="Pfam" id="PF06750">
    <property type="entry name" value="A24_N_bact"/>
    <property type="match status" value="1"/>
</dbReference>
<feature type="domain" description="Prepilin peptidase A24 N-terminal" evidence="9">
    <location>
        <begin position="11"/>
        <end position="93"/>
    </location>
</feature>
<gene>
    <name evidence="10" type="ORF">COX02_01865</name>
</gene>
<evidence type="ECO:0000256" key="6">
    <source>
        <dbReference type="ARBA" id="ARBA00023136"/>
    </source>
</evidence>
<feature type="transmembrane region" description="Helical" evidence="7">
    <location>
        <begin position="183"/>
        <end position="211"/>
    </location>
</feature>